<feature type="domain" description="ABM" evidence="1">
    <location>
        <begin position="67"/>
        <end position="162"/>
    </location>
</feature>
<accession>A0A0J8G716</accession>
<protein>
    <recommendedName>
        <fullName evidence="1">ABM domain-containing protein</fullName>
    </recommendedName>
</protein>
<dbReference type="InterPro" id="IPR011008">
    <property type="entry name" value="Dimeric_a/b-barrel"/>
</dbReference>
<dbReference type="InterPro" id="IPR007138">
    <property type="entry name" value="ABM_dom"/>
</dbReference>
<keyword evidence="3" id="KW-1185">Reference proteome</keyword>
<evidence type="ECO:0000313" key="3">
    <source>
        <dbReference type="Proteomes" id="UP000052258"/>
    </source>
</evidence>
<name>A0A0J8G716_9LIST</name>
<evidence type="ECO:0000313" key="2">
    <source>
        <dbReference type="EMBL" id="KMT58402.1"/>
    </source>
</evidence>
<dbReference type="PATRIC" id="fig|1430899.3.peg.2277"/>
<dbReference type="Gene3D" id="3.30.70.100">
    <property type="match status" value="1"/>
</dbReference>
<dbReference type="Pfam" id="PF03992">
    <property type="entry name" value="ABM"/>
    <property type="match status" value="1"/>
</dbReference>
<dbReference type="PROSITE" id="PS51725">
    <property type="entry name" value="ABM"/>
    <property type="match status" value="1"/>
</dbReference>
<sequence>MKNIYITSGTEHYLRQVLEEHPTHSLQLLQNYSNAIILEESENPTVLKEAATYRLLQSRGEMKGYGSVTFEYVMVRDEEIPIFLKMYQTIVNILSDTRGLQCIQLGQSKTQNKFLIITFWDSEKYYQAWKTTPYHAEVIKIMEKNNSQIGFSHIDTYRFPEFSHDFK</sequence>
<dbReference type="OrthoDB" id="2352283at2"/>
<dbReference type="RefSeq" id="WP_007474585.1">
    <property type="nucleotide sequence ID" value="NZ_KQ130619.1"/>
</dbReference>
<dbReference type="Proteomes" id="UP000052258">
    <property type="component" value="Unassembled WGS sequence"/>
</dbReference>
<dbReference type="SUPFAM" id="SSF54909">
    <property type="entry name" value="Dimeric alpha+beta barrel"/>
    <property type="match status" value="1"/>
</dbReference>
<evidence type="ECO:0000259" key="1">
    <source>
        <dbReference type="PROSITE" id="PS51725"/>
    </source>
</evidence>
<dbReference type="AlphaFoldDB" id="A0A0J8G716"/>
<dbReference type="EMBL" id="AZHO01000030">
    <property type="protein sequence ID" value="KMT58402.1"/>
    <property type="molecule type" value="Genomic_DNA"/>
</dbReference>
<reference evidence="2 3" key="1">
    <citation type="journal article" date="2015" name="Genome Biol. Evol.">
        <title>Comparative Genomics of Listeria Sensu Lato: Genus-Wide Differences in Evolutionary Dynamics and the Progressive Gain of Complex, Potentially Pathogenicity-Related Traits through Lateral Gene Transfer.</title>
        <authorList>
            <person name="Chiara M."/>
            <person name="Caruso M."/>
            <person name="D'Erchia A.M."/>
            <person name="Manzari C."/>
            <person name="Fraccalvieri R."/>
            <person name="Goffredo E."/>
            <person name="Latorre L."/>
            <person name="Miccolupo A."/>
            <person name="Padalino I."/>
            <person name="Santagada G."/>
            <person name="Chiocco D."/>
            <person name="Pesole G."/>
            <person name="Horner D.S."/>
            <person name="Parisi A."/>
        </authorList>
    </citation>
    <scope>NUCLEOTIDE SEQUENCE [LARGE SCALE GENOMIC DNA]</scope>
    <source>
        <strain evidence="2 3">1991</strain>
    </source>
</reference>
<gene>
    <name evidence="2" type="ORF">X560_2228</name>
</gene>
<comment type="caution">
    <text evidence="2">The sequence shown here is derived from an EMBL/GenBank/DDBJ whole genome shotgun (WGS) entry which is preliminary data.</text>
</comment>
<proteinExistence type="predicted"/>
<organism evidence="2 3">
    <name type="scientific">Listeria fleischmannii 1991</name>
    <dbReference type="NCBI Taxonomy" id="1430899"/>
    <lineage>
        <taxon>Bacteria</taxon>
        <taxon>Bacillati</taxon>
        <taxon>Bacillota</taxon>
        <taxon>Bacilli</taxon>
        <taxon>Bacillales</taxon>
        <taxon>Listeriaceae</taxon>
        <taxon>Listeria</taxon>
    </lineage>
</organism>